<keyword evidence="1" id="KW-0812">Transmembrane</keyword>
<keyword evidence="3" id="KW-1185">Reference proteome</keyword>
<keyword evidence="1" id="KW-1133">Transmembrane helix</keyword>
<sequence length="49" mass="5693">MKLKRFAISNMLVGLYVVFLWHNGIRFPDPQLFVAAMFAAAFQLDGRYQ</sequence>
<evidence type="ECO:0000313" key="2">
    <source>
        <dbReference type="EMBL" id="VVD74708.1"/>
    </source>
</evidence>
<gene>
    <name evidence="2" type="ORF">PHO31112_00774</name>
</gene>
<feature type="transmembrane region" description="Helical" evidence="1">
    <location>
        <begin position="7"/>
        <end position="25"/>
    </location>
</feature>
<organism evidence="2 3">
    <name type="scientific">Pandoraea horticolens</name>
    <dbReference type="NCBI Taxonomy" id="2508298"/>
    <lineage>
        <taxon>Bacteria</taxon>
        <taxon>Pseudomonadati</taxon>
        <taxon>Pseudomonadota</taxon>
        <taxon>Betaproteobacteria</taxon>
        <taxon>Burkholderiales</taxon>
        <taxon>Burkholderiaceae</taxon>
        <taxon>Pandoraea</taxon>
    </lineage>
</organism>
<dbReference type="RefSeq" id="WP_174995529.1">
    <property type="nucleotide sequence ID" value="NZ_CABPSM010000002.1"/>
</dbReference>
<dbReference type="EMBL" id="CABPSM010000002">
    <property type="protein sequence ID" value="VVD74708.1"/>
    <property type="molecule type" value="Genomic_DNA"/>
</dbReference>
<evidence type="ECO:0000256" key="1">
    <source>
        <dbReference type="SAM" id="Phobius"/>
    </source>
</evidence>
<protein>
    <submittedName>
        <fullName evidence="2">Uncharacterized protein</fullName>
    </submittedName>
</protein>
<reference evidence="2 3" key="1">
    <citation type="submission" date="2019-08" db="EMBL/GenBank/DDBJ databases">
        <authorList>
            <person name="Peeters C."/>
        </authorList>
    </citation>
    <scope>NUCLEOTIDE SEQUENCE [LARGE SCALE GENOMIC DNA]</scope>
    <source>
        <strain evidence="2 3">LMG 31112</strain>
    </source>
</reference>
<evidence type="ECO:0000313" key="3">
    <source>
        <dbReference type="Proteomes" id="UP000343317"/>
    </source>
</evidence>
<dbReference type="Proteomes" id="UP000343317">
    <property type="component" value="Unassembled WGS sequence"/>
</dbReference>
<keyword evidence="1" id="KW-0472">Membrane</keyword>
<accession>A0A5E4SKD3</accession>
<name>A0A5E4SKD3_9BURK</name>
<proteinExistence type="predicted"/>
<dbReference type="AlphaFoldDB" id="A0A5E4SKD3"/>